<dbReference type="PANTHER" id="PTHR34271">
    <property type="entry name" value="NUCLEOLAR HISTONE METHYLTRANSFERASE-RELATED PROTEIN"/>
    <property type="match status" value="1"/>
</dbReference>
<reference evidence="2" key="1">
    <citation type="journal article" date="2013" name="Nat. Commun.">
        <title>Whole-genome sequencing of Oryza brachyantha reveals mechanisms underlying Oryza genome evolution.</title>
        <authorList>
            <person name="Chen J."/>
            <person name="Huang Q."/>
            <person name="Gao D."/>
            <person name="Wang J."/>
            <person name="Lang Y."/>
            <person name="Liu T."/>
            <person name="Li B."/>
            <person name="Bai Z."/>
            <person name="Luis Goicoechea J."/>
            <person name="Liang C."/>
            <person name="Chen C."/>
            <person name="Zhang W."/>
            <person name="Sun S."/>
            <person name="Liao Y."/>
            <person name="Zhang X."/>
            <person name="Yang L."/>
            <person name="Song C."/>
            <person name="Wang M."/>
            <person name="Shi J."/>
            <person name="Liu G."/>
            <person name="Liu J."/>
            <person name="Zhou H."/>
            <person name="Zhou W."/>
            <person name="Yu Q."/>
            <person name="An N."/>
            <person name="Chen Y."/>
            <person name="Cai Q."/>
            <person name="Wang B."/>
            <person name="Liu B."/>
            <person name="Min J."/>
            <person name="Huang Y."/>
            <person name="Wu H."/>
            <person name="Li Z."/>
            <person name="Zhang Y."/>
            <person name="Yin Y."/>
            <person name="Song W."/>
            <person name="Jiang J."/>
            <person name="Jackson S.A."/>
            <person name="Wing R.A."/>
            <person name="Wang J."/>
            <person name="Chen M."/>
        </authorList>
    </citation>
    <scope>NUCLEOTIDE SEQUENCE [LARGE SCALE GENOMIC DNA]</scope>
    <source>
        <strain evidence="2">cv. IRGC 101232</strain>
    </source>
</reference>
<evidence type="ECO:0000259" key="1">
    <source>
        <dbReference type="Pfam" id="PF10440"/>
    </source>
</evidence>
<dbReference type="eggNOG" id="ENOG502S7BK">
    <property type="taxonomic scope" value="Eukaryota"/>
</dbReference>
<reference evidence="2" key="2">
    <citation type="submission" date="2013-04" db="UniProtKB">
        <authorList>
            <consortium name="EnsemblPlants"/>
        </authorList>
    </citation>
    <scope>IDENTIFICATION</scope>
</reference>
<feature type="domain" description="WIYLD" evidence="1">
    <location>
        <begin position="7"/>
        <end position="67"/>
    </location>
</feature>
<dbReference type="Gene3D" id="1.10.8.850">
    <property type="entry name" value="Histone-lysine N methyltransferase , C-terminal domain-like"/>
    <property type="match status" value="1"/>
</dbReference>
<dbReference type="Gramene" id="OB09G10400.1">
    <property type="protein sequence ID" value="OB09G10400.1"/>
    <property type="gene ID" value="OB09G10400"/>
</dbReference>
<proteinExistence type="predicted"/>
<dbReference type="PANTHER" id="PTHR34271:SF1">
    <property type="entry name" value="NUCLEOLAR HISTONE METHYLTRANSFERASE-RELATED PROTEIN"/>
    <property type="match status" value="1"/>
</dbReference>
<organism evidence="2">
    <name type="scientific">Oryza brachyantha</name>
    <name type="common">malo sina</name>
    <dbReference type="NCBI Taxonomy" id="4533"/>
    <lineage>
        <taxon>Eukaryota</taxon>
        <taxon>Viridiplantae</taxon>
        <taxon>Streptophyta</taxon>
        <taxon>Embryophyta</taxon>
        <taxon>Tracheophyta</taxon>
        <taxon>Spermatophyta</taxon>
        <taxon>Magnoliopsida</taxon>
        <taxon>Liliopsida</taxon>
        <taxon>Poales</taxon>
        <taxon>Poaceae</taxon>
        <taxon>BOP clade</taxon>
        <taxon>Oryzoideae</taxon>
        <taxon>Oryzeae</taxon>
        <taxon>Oryzinae</taxon>
        <taxon>Oryza</taxon>
    </lineage>
</organism>
<dbReference type="OrthoDB" id="1898570at2759"/>
<keyword evidence="3" id="KW-1185">Reference proteome</keyword>
<dbReference type="AlphaFoldDB" id="J3MVL2"/>
<sequence>MPPRRRPKKGGGRIDAAIDHFTPMGYAKPDIRAVVKQLLKLYGDDGWPFLEEGAYRVVQEALFEKQEREEQLQLQQQLEAAMDEAPSEMPIVEVHDETDPVVEAILPVPEATVTSDTRRPCYGWLIEYESESDYEEDACSRSCDMKPFNW</sequence>
<dbReference type="InterPro" id="IPR018848">
    <property type="entry name" value="WIYLD_domain"/>
</dbReference>
<evidence type="ECO:0000313" key="2">
    <source>
        <dbReference type="EnsemblPlants" id="OB09G10400.1"/>
    </source>
</evidence>
<protein>
    <recommendedName>
        <fullName evidence="1">WIYLD domain-containing protein</fullName>
    </recommendedName>
</protein>
<dbReference type="InterPro" id="IPR043017">
    <property type="entry name" value="WIYLD_dom_sf"/>
</dbReference>
<dbReference type="OMA" id="QVYGGND"/>
<dbReference type="EnsemblPlants" id="OB09G10400.1">
    <property type="protein sequence ID" value="OB09G10400.1"/>
    <property type="gene ID" value="OB09G10400"/>
</dbReference>
<evidence type="ECO:0000313" key="3">
    <source>
        <dbReference type="Proteomes" id="UP000006038"/>
    </source>
</evidence>
<dbReference type="Pfam" id="PF10440">
    <property type="entry name" value="WIYLD"/>
    <property type="match status" value="1"/>
</dbReference>
<accession>J3MVL2</accession>
<dbReference type="Proteomes" id="UP000006038">
    <property type="component" value="Chromosome 9"/>
</dbReference>
<dbReference type="HOGENOM" id="CLU_080833_2_0_1"/>
<name>J3MVL2_ORYBR</name>
<dbReference type="STRING" id="4533.J3MVL2"/>